<comment type="caution">
    <text evidence="1">The sequence shown here is derived from an EMBL/GenBank/DDBJ whole genome shotgun (WGS) entry which is preliminary data.</text>
</comment>
<keyword evidence="2" id="KW-1185">Reference proteome</keyword>
<proteinExistence type="predicted"/>
<dbReference type="OrthoDB" id="288203at2759"/>
<name>A0A8X6QH97_NEPPI</name>
<protein>
    <submittedName>
        <fullName evidence="1">Sodium-independent sulfate anion transporter</fullName>
    </submittedName>
</protein>
<gene>
    <name evidence="1" type="primary">SLC26A11</name>
    <name evidence="1" type="ORF">NPIL_170631</name>
</gene>
<dbReference type="EMBL" id="BMAW01029885">
    <property type="protein sequence ID" value="GFU14171.1"/>
    <property type="molecule type" value="Genomic_DNA"/>
</dbReference>
<feature type="non-terminal residue" evidence="1">
    <location>
        <position position="1"/>
    </location>
</feature>
<evidence type="ECO:0000313" key="2">
    <source>
        <dbReference type="Proteomes" id="UP000887013"/>
    </source>
</evidence>
<organism evidence="1 2">
    <name type="scientific">Nephila pilipes</name>
    <name type="common">Giant wood spider</name>
    <name type="synonym">Nephila maculata</name>
    <dbReference type="NCBI Taxonomy" id="299642"/>
    <lineage>
        <taxon>Eukaryota</taxon>
        <taxon>Metazoa</taxon>
        <taxon>Ecdysozoa</taxon>
        <taxon>Arthropoda</taxon>
        <taxon>Chelicerata</taxon>
        <taxon>Arachnida</taxon>
        <taxon>Araneae</taxon>
        <taxon>Araneomorphae</taxon>
        <taxon>Entelegynae</taxon>
        <taxon>Araneoidea</taxon>
        <taxon>Nephilidae</taxon>
        <taxon>Nephila</taxon>
    </lineage>
</organism>
<sequence length="81" mass="8940">MKGCNTIQGLWWSLATARNALLVILCSGFASACLAFEKNFFSLTQHVDAGMPPFQIPQFSFQNLDPVTNSTTYKSCADVFK</sequence>
<evidence type="ECO:0000313" key="1">
    <source>
        <dbReference type="EMBL" id="GFU14171.1"/>
    </source>
</evidence>
<dbReference type="PROSITE" id="PS51257">
    <property type="entry name" value="PROKAR_LIPOPROTEIN"/>
    <property type="match status" value="1"/>
</dbReference>
<dbReference type="AlphaFoldDB" id="A0A8X6QH97"/>
<reference evidence="1" key="1">
    <citation type="submission" date="2020-08" db="EMBL/GenBank/DDBJ databases">
        <title>Multicomponent nature underlies the extraordinary mechanical properties of spider dragline silk.</title>
        <authorList>
            <person name="Kono N."/>
            <person name="Nakamura H."/>
            <person name="Mori M."/>
            <person name="Yoshida Y."/>
            <person name="Ohtoshi R."/>
            <person name="Malay A.D."/>
            <person name="Moran D.A.P."/>
            <person name="Tomita M."/>
            <person name="Numata K."/>
            <person name="Arakawa K."/>
        </authorList>
    </citation>
    <scope>NUCLEOTIDE SEQUENCE</scope>
</reference>
<accession>A0A8X6QH97</accession>
<dbReference type="Proteomes" id="UP000887013">
    <property type="component" value="Unassembled WGS sequence"/>
</dbReference>